<evidence type="ECO:0000313" key="10">
    <source>
        <dbReference type="Proteomes" id="UP000002357"/>
    </source>
</evidence>
<evidence type="ECO:0000256" key="4">
    <source>
        <dbReference type="ARBA" id="ARBA00023002"/>
    </source>
</evidence>
<evidence type="ECO:0000256" key="6">
    <source>
        <dbReference type="ARBA" id="ARBA00023033"/>
    </source>
</evidence>
<proteinExistence type="inferred from homology"/>
<dbReference type="PRINTS" id="PR00385">
    <property type="entry name" value="P450"/>
</dbReference>
<evidence type="ECO:0000256" key="2">
    <source>
        <dbReference type="ARBA" id="ARBA00022617"/>
    </source>
</evidence>
<keyword evidence="5 7" id="KW-0408">Iron</keyword>
<dbReference type="Proteomes" id="UP000002357">
    <property type="component" value="Chromosome"/>
</dbReference>
<evidence type="ECO:0000313" key="9">
    <source>
        <dbReference type="EMBL" id="EFG08460.1"/>
    </source>
</evidence>
<dbReference type="Gene3D" id="1.10.630.10">
    <property type="entry name" value="Cytochrome P450"/>
    <property type="match status" value="1"/>
</dbReference>
<dbReference type="RefSeq" id="WP_003961372.1">
    <property type="nucleotide sequence ID" value="NZ_CM000913.1"/>
</dbReference>
<dbReference type="GO" id="GO:0016712">
    <property type="term" value="F:oxidoreductase activity, acting on paired donors, with incorporation or reduction of molecular oxygen, reduced flavin or flavoprotein as one donor, and incorporation of one atom of oxygen"/>
    <property type="evidence" value="ECO:0007669"/>
    <property type="project" value="UniProtKB-EC"/>
</dbReference>
<evidence type="ECO:0000256" key="3">
    <source>
        <dbReference type="ARBA" id="ARBA00022723"/>
    </source>
</evidence>
<dbReference type="AlphaFoldDB" id="E2Q041"/>
<comment type="similarity">
    <text evidence="1 7">Belongs to the cytochrome P450 family.</text>
</comment>
<dbReference type="PROSITE" id="PS00086">
    <property type="entry name" value="CYTOCHROME_P450"/>
    <property type="match status" value="1"/>
</dbReference>
<accession>E2Q041</accession>
<evidence type="ECO:0000256" key="1">
    <source>
        <dbReference type="ARBA" id="ARBA00010617"/>
    </source>
</evidence>
<keyword evidence="10" id="KW-1185">Reference proteome</keyword>
<dbReference type="EC" id="1.14.14.1" evidence="9"/>
<feature type="region of interest" description="Disordered" evidence="8">
    <location>
        <begin position="1"/>
        <end position="20"/>
    </location>
</feature>
<dbReference type="Pfam" id="PF00067">
    <property type="entry name" value="p450"/>
    <property type="match status" value="2"/>
</dbReference>
<dbReference type="eggNOG" id="COG2124">
    <property type="taxonomic scope" value="Bacteria"/>
</dbReference>
<organism evidence="9 10">
    <name type="scientific">Streptomyces clavuligerus</name>
    <dbReference type="NCBI Taxonomy" id="1901"/>
    <lineage>
        <taxon>Bacteria</taxon>
        <taxon>Bacillati</taxon>
        <taxon>Actinomycetota</taxon>
        <taxon>Actinomycetes</taxon>
        <taxon>Kitasatosporales</taxon>
        <taxon>Streptomycetaceae</taxon>
        <taxon>Streptomyces</taxon>
    </lineage>
</organism>
<dbReference type="InterPro" id="IPR001128">
    <property type="entry name" value="Cyt_P450"/>
</dbReference>
<dbReference type="EMBL" id="CM000913">
    <property type="protein sequence ID" value="EFG08460.1"/>
    <property type="molecule type" value="Genomic_DNA"/>
</dbReference>
<dbReference type="GeneID" id="93730097"/>
<dbReference type="OrthoDB" id="5500002at2"/>
<feature type="compositionally biased region" description="Pro residues" evidence="8">
    <location>
        <begin position="9"/>
        <end position="20"/>
    </location>
</feature>
<dbReference type="SUPFAM" id="SSF48264">
    <property type="entry name" value="Cytochrome P450"/>
    <property type="match status" value="1"/>
</dbReference>
<dbReference type="InterPro" id="IPR036396">
    <property type="entry name" value="Cyt_P450_sf"/>
</dbReference>
<keyword evidence="2 7" id="KW-0349">Heme</keyword>
<dbReference type="STRING" id="1901.BB341_11715"/>
<evidence type="ECO:0000256" key="8">
    <source>
        <dbReference type="SAM" id="MobiDB-lite"/>
    </source>
</evidence>
<dbReference type="KEGG" id="sclf:BB341_11715"/>
<dbReference type="PANTHER" id="PTHR46696:SF1">
    <property type="entry name" value="CYTOCHROME P450 YJIB-RELATED"/>
    <property type="match status" value="1"/>
</dbReference>
<evidence type="ECO:0000256" key="5">
    <source>
        <dbReference type="ARBA" id="ARBA00023004"/>
    </source>
</evidence>
<protein>
    <submittedName>
        <fullName evidence="9">Putative P450-like hydroxylase</fullName>
        <ecNumber evidence="9">1.14.14.1</ecNumber>
    </submittedName>
</protein>
<sequence length="439" mass="47384">MSESMSAAPVPPVPPVLPPPPAAPAPPLPPVAPVAIDPFGADIPAEWERLRALGPIVPVELPGGIPAWAPTRYRTLRELILDPRVSKDPRKHWARLPEVEHRPEWGWVMSWLGVINVLTAYGPDHTRLRKLVAPSFTARRTEALRPRVGAITETLLTALGEAAAEPGADGVVDLKDGFTQPLPTRVICELFGVPDELKPDLVRLIAAIMNTVDQSAEHAASVQEQFGTVLPALIAHKTEHPGDDMTTELIRVRDEDGDRLSEEELLFTLLVVIGAGFETTINLIGNTVVTLLDHPEQLAAVRAGEISWDAVINEVLRVNPPIASLPLRFAVSDIDIEGVTIRAGEAILTTFAAAGLDPERYGPDAAVFDAARDADDHLAFGVGVHRCIGAPLARLEAGTALPALFERYPDLSLAVDRAELRQVGSFIAYGWQTIPLRLS</sequence>
<dbReference type="CDD" id="cd11029">
    <property type="entry name" value="CYP107-like"/>
    <property type="match status" value="1"/>
</dbReference>
<name>E2Q041_STRCL</name>
<dbReference type="PANTHER" id="PTHR46696">
    <property type="entry name" value="P450, PUTATIVE (EUROFUNG)-RELATED"/>
    <property type="match status" value="1"/>
</dbReference>
<keyword evidence="4 7" id="KW-0560">Oxidoreductase</keyword>
<gene>
    <name evidence="9" type="ORF">SCLAV_3389</name>
</gene>
<evidence type="ECO:0000256" key="7">
    <source>
        <dbReference type="RuleBase" id="RU000461"/>
    </source>
</evidence>
<dbReference type="GO" id="GO:0005506">
    <property type="term" value="F:iron ion binding"/>
    <property type="evidence" value="ECO:0007669"/>
    <property type="project" value="InterPro"/>
</dbReference>
<dbReference type="InterPro" id="IPR002397">
    <property type="entry name" value="Cyt_P450_B"/>
</dbReference>
<dbReference type="GO" id="GO:0020037">
    <property type="term" value="F:heme binding"/>
    <property type="evidence" value="ECO:0007669"/>
    <property type="project" value="InterPro"/>
</dbReference>
<dbReference type="InterPro" id="IPR017972">
    <property type="entry name" value="Cyt_P450_CS"/>
</dbReference>
<reference evidence="9 10" key="1">
    <citation type="journal article" date="2010" name="Genome Biol. Evol.">
        <title>The sequence of a 1.8-mb bacterial linear plasmid reveals a rich evolutionary reservoir of secondary metabolic pathways.</title>
        <authorList>
            <person name="Medema M.H."/>
            <person name="Trefzer A."/>
            <person name="Kovalchuk A."/>
            <person name="van den Berg M."/>
            <person name="Mueller U."/>
            <person name="Heijne W."/>
            <person name="Wu L."/>
            <person name="Alam M.T."/>
            <person name="Ronning C.M."/>
            <person name="Nierman W.C."/>
            <person name="Bovenberg R.A.L."/>
            <person name="Breitling R."/>
            <person name="Takano E."/>
        </authorList>
    </citation>
    <scope>NUCLEOTIDE SEQUENCE [LARGE SCALE GENOMIC DNA]</scope>
    <source>
        <strain evidence="10">ATCC 27064 / DSM 738 / JCM 4710 / NBRC 13307 / NCIMB 12785 / NRRL 3585 / VKM Ac-602</strain>
    </source>
</reference>
<dbReference type="FunFam" id="1.10.630.10:FF:000018">
    <property type="entry name" value="Cytochrome P450 monooxygenase"/>
    <property type="match status" value="1"/>
</dbReference>
<dbReference type="PRINTS" id="PR00359">
    <property type="entry name" value="BP450"/>
</dbReference>
<keyword evidence="3 7" id="KW-0479">Metal-binding</keyword>
<keyword evidence="6 7" id="KW-0503">Monooxygenase</keyword>